<evidence type="ECO:0000313" key="1">
    <source>
        <dbReference type="EMBL" id="KAL3678797.1"/>
    </source>
</evidence>
<protein>
    <submittedName>
        <fullName evidence="1">Uncharacterized protein</fullName>
    </submittedName>
</protein>
<organism evidence="1 2">
    <name type="scientific">Riccia sorocarpa</name>
    <dbReference type="NCBI Taxonomy" id="122646"/>
    <lineage>
        <taxon>Eukaryota</taxon>
        <taxon>Viridiplantae</taxon>
        <taxon>Streptophyta</taxon>
        <taxon>Embryophyta</taxon>
        <taxon>Marchantiophyta</taxon>
        <taxon>Marchantiopsida</taxon>
        <taxon>Marchantiidae</taxon>
        <taxon>Marchantiales</taxon>
        <taxon>Ricciaceae</taxon>
        <taxon>Riccia</taxon>
    </lineage>
</organism>
<name>A0ABD3GHX3_9MARC</name>
<dbReference type="EMBL" id="JBJQOH010000007">
    <property type="protein sequence ID" value="KAL3678797.1"/>
    <property type="molecule type" value="Genomic_DNA"/>
</dbReference>
<reference evidence="1 2" key="1">
    <citation type="submission" date="2024-09" db="EMBL/GenBank/DDBJ databases">
        <title>Chromosome-scale assembly of Riccia sorocarpa.</title>
        <authorList>
            <person name="Paukszto L."/>
        </authorList>
    </citation>
    <scope>NUCLEOTIDE SEQUENCE [LARGE SCALE GENOMIC DNA]</scope>
    <source>
        <strain evidence="1">LP-2024</strain>
        <tissue evidence="1">Aerial parts of the thallus</tissue>
    </source>
</reference>
<comment type="caution">
    <text evidence="1">The sequence shown here is derived from an EMBL/GenBank/DDBJ whole genome shotgun (WGS) entry which is preliminary data.</text>
</comment>
<evidence type="ECO:0000313" key="2">
    <source>
        <dbReference type="Proteomes" id="UP001633002"/>
    </source>
</evidence>
<dbReference type="AlphaFoldDB" id="A0ABD3GHX3"/>
<gene>
    <name evidence="1" type="ORF">R1sor_021753</name>
</gene>
<proteinExistence type="predicted"/>
<sequence>MDLRWCQVREGIRGRPLQILKSIKDLACTSAKYKSCESMSDNVIRWISGKNIFTRVDETTQLGTRRMGLTHRVEFIDEELTKVLGDHEVCHYALKVMHRPEGDTEVHEKCIREMMVFPESHPTIISPIGLSKDKKDWNETKMKADSGRNNENKSLTHVIRRSLVFVGIGDLRKAQSFEEARNDFDPYHVNDPKPWPWIAPKLNPKTMKLDEQGNKYMTKYSEEADIYMLLNG</sequence>
<keyword evidence="2" id="KW-1185">Reference proteome</keyword>
<dbReference type="Proteomes" id="UP001633002">
    <property type="component" value="Unassembled WGS sequence"/>
</dbReference>
<accession>A0ABD3GHX3</accession>